<dbReference type="PANTHER" id="PTHR40066:SF1">
    <property type="entry name" value="UPF0473 PROTEIN CBO2561_CLC_2432"/>
    <property type="match status" value="1"/>
</dbReference>
<keyword evidence="4" id="KW-1185">Reference proteome</keyword>
<accession>A0A4R3TQ83</accession>
<dbReference type="HAMAP" id="MF_01448">
    <property type="entry name" value="UPF0473"/>
    <property type="match status" value="1"/>
</dbReference>
<name>A0A4R3TQ83_9FIRM</name>
<comment type="similarity">
    <text evidence="1 2">Belongs to the UPF0473 family.</text>
</comment>
<dbReference type="GeneID" id="73795480"/>
<evidence type="ECO:0000256" key="1">
    <source>
        <dbReference type="ARBA" id="ARBA00008439"/>
    </source>
</evidence>
<sequence>MLETNTMFVTDESGNEKEMEILFTFEDEEKGRKYVVFADPEDEGEEVFASAYDDEGNLMPVETDEEWQMIEEVIGAFQEDEGAEE</sequence>
<dbReference type="InterPro" id="IPR009711">
    <property type="entry name" value="UPF0473"/>
</dbReference>
<evidence type="ECO:0000313" key="3">
    <source>
        <dbReference type="EMBL" id="TCU63662.1"/>
    </source>
</evidence>
<dbReference type="RefSeq" id="WP_008688727.1">
    <property type="nucleotide sequence ID" value="NZ_AP024510.1"/>
</dbReference>
<evidence type="ECO:0000313" key="4">
    <source>
        <dbReference type="Proteomes" id="UP000295773"/>
    </source>
</evidence>
<dbReference type="Proteomes" id="UP000295773">
    <property type="component" value="Unassembled WGS sequence"/>
</dbReference>
<dbReference type="Pfam" id="PF06949">
    <property type="entry name" value="DUF1292"/>
    <property type="match status" value="1"/>
</dbReference>
<reference evidence="3 4" key="1">
    <citation type="submission" date="2019-03" db="EMBL/GenBank/DDBJ databases">
        <title>Genomic Encyclopedia of Type Strains, Phase IV (KMG-IV): sequencing the most valuable type-strain genomes for metagenomic binning, comparative biology and taxonomic classification.</title>
        <authorList>
            <person name="Goeker M."/>
        </authorList>
    </citation>
    <scope>NUCLEOTIDE SEQUENCE [LARGE SCALE GENOMIC DNA]</scope>
    <source>
        <strain evidence="3 4">DSM 29481</strain>
    </source>
</reference>
<comment type="caution">
    <text evidence="3">The sequence shown here is derived from an EMBL/GenBank/DDBJ whole genome shotgun (WGS) entry which is preliminary data.</text>
</comment>
<proteinExistence type="inferred from homology"/>
<dbReference type="EMBL" id="SMBP01000001">
    <property type="protein sequence ID" value="TCU63662.1"/>
    <property type="molecule type" value="Genomic_DNA"/>
</dbReference>
<protein>
    <recommendedName>
        <fullName evidence="2">UPF0473 protein EDD61_101317</fullName>
    </recommendedName>
</protein>
<evidence type="ECO:0000256" key="2">
    <source>
        <dbReference type="HAMAP-Rule" id="MF_01448"/>
    </source>
</evidence>
<gene>
    <name evidence="3" type="ORF">EDD61_101317</name>
</gene>
<dbReference type="AlphaFoldDB" id="A0A4R3TQ83"/>
<dbReference type="PANTHER" id="PTHR40066">
    <property type="entry name" value="UPF0473 PROTEIN CBO2561/CLC_2432"/>
    <property type="match status" value="1"/>
</dbReference>
<organism evidence="3 4">
    <name type="scientific">Longicatena caecimuris</name>
    <dbReference type="NCBI Taxonomy" id="1796635"/>
    <lineage>
        <taxon>Bacteria</taxon>
        <taxon>Bacillati</taxon>
        <taxon>Bacillota</taxon>
        <taxon>Erysipelotrichia</taxon>
        <taxon>Erysipelotrichales</taxon>
        <taxon>Erysipelotrichaceae</taxon>
        <taxon>Longicatena</taxon>
    </lineage>
</organism>